<keyword evidence="2" id="KW-1185">Reference proteome</keyword>
<comment type="caution">
    <text evidence="1">The sequence shown here is derived from an EMBL/GenBank/DDBJ whole genome shotgun (WGS) entry which is preliminary data.</text>
</comment>
<dbReference type="Proteomes" id="UP000053558">
    <property type="component" value="Unassembled WGS sequence"/>
</dbReference>
<organism evidence="1 2">
    <name type="scientific">Coniophora puteana (strain RWD-64-598)</name>
    <name type="common">Brown rot fungus</name>
    <dbReference type="NCBI Taxonomy" id="741705"/>
    <lineage>
        <taxon>Eukaryota</taxon>
        <taxon>Fungi</taxon>
        <taxon>Dikarya</taxon>
        <taxon>Basidiomycota</taxon>
        <taxon>Agaricomycotina</taxon>
        <taxon>Agaricomycetes</taxon>
        <taxon>Agaricomycetidae</taxon>
        <taxon>Boletales</taxon>
        <taxon>Coniophorineae</taxon>
        <taxon>Coniophoraceae</taxon>
        <taxon>Coniophora</taxon>
    </lineage>
</organism>
<accession>A0A5M3M924</accession>
<dbReference type="RefSeq" id="XP_007774392.1">
    <property type="nucleotide sequence ID" value="XM_007776202.1"/>
</dbReference>
<evidence type="ECO:0000313" key="1">
    <source>
        <dbReference type="EMBL" id="EIW75708.1"/>
    </source>
</evidence>
<dbReference type="KEGG" id="cput:CONPUDRAFT_140068"/>
<dbReference type="EMBL" id="JH711588">
    <property type="protein sequence ID" value="EIW75708.1"/>
    <property type="molecule type" value="Genomic_DNA"/>
</dbReference>
<gene>
    <name evidence="1" type="ORF">CONPUDRAFT_140068</name>
</gene>
<proteinExistence type="predicted"/>
<reference evidence="2" key="1">
    <citation type="journal article" date="2012" name="Science">
        <title>The Paleozoic origin of enzymatic lignin decomposition reconstructed from 31 fungal genomes.</title>
        <authorList>
            <person name="Floudas D."/>
            <person name="Binder M."/>
            <person name="Riley R."/>
            <person name="Barry K."/>
            <person name="Blanchette R.A."/>
            <person name="Henrissat B."/>
            <person name="Martinez A.T."/>
            <person name="Otillar R."/>
            <person name="Spatafora J.W."/>
            <person name="Yadav J.S."/>
            <person name="Aerts A."/>
            <person name="Benoit I."/>
            <person name="Boyd A."/>
            <person name="Carlson A."/>
            <person name="Copeland A."/>
            <person name="Coutinho P.M."/>
            <person name="de Vries R.P."/>
            <person name="Ferreira P."/>
            <person name="Findley K."/>
            <person name="Foster B."/>
            <person name="Gaskell J."/>
            <person name="Glotzer D."/>
            <person name="Gorecki P."/>
            <person name="Heitman J."/>
            <person name="Hesse C."/>
            <person name="Hori C."/>
            <person name="Igarashi K."/>
            <person name="Jurgens J.A."/>
            <person name="Kallen N."/>
            <person name="Kersten P."/>
            <person name="Kohler A."/>
            <person name="Kuees U."/>
            <person name="Kumar T.K.A."/>
            <person name="Kuo A."/>
            <person name="LaButti K."/>
            <person name="Larrondo L.F."/>
            <person name="Lindquist E."/>
            <person name="Ling A."/>
            <person name="Lombard V."/>
            <person name="Lucas S."/>
            <person name="Lundell T."/>
            <person name="Martin R."/>
            <person name="McLaughlin D.J."/>
            <person name="Morgenstern I."/>
            <person name="Morin E."/>
            <person name="Murat C."/>
            <person name="Nagy L.G."/>
            <person name="Nolan M."/>
            <person name="Ohm R.A."/>
            <person name="Patyshakuliyeva A."/>
            <person name="Rokas A."/>
            <person name="Ruiz-Duenas F.J."/>
            <person name="Sabat G."/>
            <person name="Salamov A."/>
            <person name="Samejima M."/>
            <person name="Schmutz J."/>
            <person name="Slot J.C."/>
            <person name="St John F."/>
            <person name="Stenlid J."/>
            <person name="Sun H."/>
            <person name="Sun S."/>
            <person name="Syed K."/>
            <person name="Tsang A."/>
            <person name="Wiebenga A."/>
            <person name="Young D."/>
            <person name="Pisabarro A."/>
            <person name="Eastwood D.C."/>
            <person name="Martin F."/>
            <person name="Cullen D."/>
            <person name="Grigoriev I.V."/>
            <person name="Hibbett D.S."/>
        </authorList>
    </citation>
    <scope>NUCLEOTIDE SEQUENCE [LARGE SCALE GENOMIC DNA]</scope>
    <source>
        <strain evidence="2">RWD-64-598 SS2</strain>
    </source>
</reference>
<dbReference type="AlphaFoldDB" id="A0A5M3M924"/>
<dbReference type="GeneID" id="19201443"/>
<protein>
    <submittedName>
        <fullName evidence="1">Uncharacterized protein</fullName>
    </submittedName>
</protein>
<name>A0A5M3M924_CONPW</name>
<evidence type="ECO:0000313" key="2">
    <source>
        <dbReference type="Proteomes" id="UP000053558"/>
    </source>
</evidence>
<sequence length="77" mass="8932">MNLMKPSYTRTGNRIPIASLFAMCLCSTCVERLTEVVLEFMVPSFVTLVPGLLRKTRPLPFARYRRQRNHHDFDCGQ</sequence>